<dbReference type="GeneID" id="25419031"/>
<sequence>MKDVMSGIDAVGYQVMERADPLKNRVISNLVRLVNPTSLPGITGLFTEDDLDSVNEHAKKRVYSAFWAVVGKRLNNWNSPYPSE</sequence>
<evidence type="ECO:0000313" key="1">
    <source>
        <dbReference type="EMBL" id="AKB43925.1"/>
    </source>
</evidence>
<accession>A0A0E3Q584</accession>
<proteinExistence type="predicted"/>
<gene>
    <name evidence="1" type="ORF">MSVAZ_1656</name>
</gene>
<evidence type="ECO:0000313" key="2">
    <source>
        <dbReference type="Proteomes" id="UP000033096"/>
    </source>
</evidence>
<dbReference type="AlphaFoldDB" id="A0A0E3Q584"/>
<dbReference type="HOGENOM" id="CLU_2766055_0_0_2"/>
<dbReference type="STRING" id="1434123.MSVAZ_1656"/>
<dbReference type="RefSeq" id="WP_052727931.1">
    <property type="nucleotide sequence ID" value="NZ_CP009520.1"/>
</dbReference>
<dbReference type="EMBL" id="CP009520">
    <property type="protein sequence ID" value="AKB43925.1"/>
    <property type="molecule type" value="Genomic_DNA"/>
</dbReference>
<reference evidence="1 2" key="1">
    <citation type="submission" date="2014-07" db="EMBL/GenBank/DDBJ databases">
        <title>Methanogenic archaea and the global carbon cycle.</title>
        <authorList>
            <person name="Henriksen J.R."/>
            <person name="Luke J."/>
            <person name="Reinhart S."/>
            <person name="Benedict M.N."/>
            <person name="Youngblut N.D."/>
            <person name="Metcalf M.E."/>
            <person name="Whitaker R.J."/>
            <person name="Metcalf W.W."/>
        </authorList>
    </citation>
    <scope>NUCLEOTIDE SEQUENCE [LARGE SCALE GENOMIC DNA]</scope>
    <source>
        <strain evidence="1 2">Z-761</strain>
    </source>
</reference>
<protein>
    <submittedName>
        <fullName evidence="1">Uncharacterized protein</fullName>
    </submittedName>
</protein>
<organism evidence="1 2">
    <name type="scientific">Methanosarcina vacuolata Z-761</name>
    <dbReference type="NCBI Taxonomy" id="1434123"/>
    <lineage>
        <taxon>Archaea</taxon>
        <taxon>Methanobacteriati</taxon>
        <taxon>Methanobacteriota</taxon>
        <taxon>Stenosarchaea group</taxon>
        <taxon>Methanomicrobia</taxon>
        <taxon>Methanosarcinales</taxon>
        <taxon>Methanosarcinaceae</taxon>
        <taxon>Methanosarcina</taxon>
    </lineage>
</organism>
<dbReference type="Proteomes" id="UP000033096">
    <property type="component" value="Chromosome"/>
</dbReference>
<name>A0A0E3Q584_9EURY</name>
<dbReference type="KEGG" id="mvc:MSVAZ_1656"/>
<dbReference type="PATRIC" id="fig|1434123.4.peg.1995"/>
<keyword evidence="2" id="KW-1185">Reference proteome</keyword>